<dbReference type="Proteomes" id="UP000264006">
    <property type="component" value="Chromosome"/>
</dbReference>
<dbReference type="Gene3D" id="3.40.710.10">
    <property type="entry name" value="DD-peptidase/beta-lactamase superfamily"/>
    <property type="match status" value="1"/>
</dbReference>
<dbReference type="GO" id="GO:0071555">
    <property type="term" value="P:cell wall organization"/>
    <property type="evidence" value="ECO:0007669"/>
    <property type="project" value="UniProtKB-KW"/>
</dbReference>
<feature type="domain" description="PASTA" evidence="16">
    <location>
        <begin position="700"/>
        <end position="765"/>
    </location>
</feature>
<evidence type="ECO:0000256" key="6">
    <source>
        <dbReference type="ARBA" id="ARBA00022679"/>
    </source>
</evidence>
<dbReference type="InterPro" id="IPR050396">
    <property type="entry name" value="Glycosyltr_51/Transpeptidase"/>
</dbReference>
<evidence type="ECO:0000256" key="2">
    <source>
        <dbReference type="ARBA" id="ARBA00007739"/>
    </source>
</evidence>
<dbReference type="GO" id="GO:0030288">
    <property type="term" value="C:outer membrane-bounded periplasmic space"/>
    <property type="evidence" value="ECO:0007669"/>
    <property type="project" value="TreeGrafter"/>
</dbReference>
<reference evidence="17 18" key="1">
    <citation type="submission" date="2018-09" db="EMBL/GenBank/DDBJ databases">
        <title>Complete genome sequence of Euzebya sp. DY32-46 isolated from seawater of Pacific Ocean.</title>
        <authorList>
            <person name="Xu L."/>
            <person name="Wu Y.-H."/>
            <person name="Xu X.-W."/>
        </authorList>
    </citation>
    <scope>NUCLEOTIDE SEQUENCE [LARGE SCALE GENOMIC DNA]</scope>
    <source>
        <strain evidence="17 18">DY32-46</strain>
    </source>
</reference>
<dbReference type="InterPro" id="IPR036950">
    <property type="entry name" value="PBP_transglycosylase"/>
</dbReference>
<name>A0A346XYG3_9ACTN</name>
<proteinExistence type="inferred from homology"/>
<evidence type="ECO:0000256" key="11">
    <source>
        <dbReference type="ARBA" id="ARBA00023316"/>
    </source>
</evidence>
<feature type="compositionally biased region" description="Pro residues" evidence="14">
    <location>
        <begin position="801"/>
        <end position="811"/>
    </location>
</feature>
<dbReference type="PANTHER" id="PTHR32282">
    <property type="entry name" value="BINDING PROTEIN TRANSPEPTIDASE, PUTATIVE-RELATED"/>
    <property type="match status" value="1"/>
</dbReference>
<accession>A0A346XYG3</accession>
<dbReference type="FunFam" id="1.10.3810.10:FF:000001">
    <property type="entry name" value="Penicillin-binding protein 1A"/>
    <property type="match status" value="1"/>
</dbReference>
<dbReference type="KEGG" id="euz:DVS28_a2580"/>
<dbReference type="CDD" id="cd06577">
    <property type="entry name" value="PASTA_pknB"/>
    <property type="match status" value="1"/>
</dbReference>
<feature type="compositionally biased region" description="Pro residues" evidence="14">
    <location>
        <begin position="784"/>
        <end position="794"/>
    </location>
</feature>
<dbReference type="GO" id="GO:0006508">
    <property type="term" value="P:proteolysis"/>
    <property type="evidence" value="ECO:0007669"/>
    <property type="project" value="UniProtKB-KW"/>
</dbReference>
<evidence type="ECO:0000256" key="5">
    <source>
        <dbReference type="ARBA" id="ARBA00022676"/>
    </source>
</evidence>
<evidence type="ECO:0000256" key="3">
    <source>
        <dbReference type="ARBA" id="ARBA00022645"/>
    </source>
</evidence>
<dbReference type="SUPFAM" id="SSF56601">
    <property type="entry name" value="beta-lactamase/transpeptidase-like"/>
    <property type="match status" value="1"/>
</dbReference>
<feature type="transmembrane region" description="Helical" evidence="15">
    <location>
        <begin position="57"/>
        <end position="80"/>
    </location>
</feature>
<dbReference type="GO" id="GO:0009252">
    <property type="term" value="P:peptidoglycan biosynthetic process"/>
    <property type="evidence" value="ECO:0007669"/>
    <property type="project" value="UniProtKB-KW"/>
</dbReference>
<dbReference type="GO" id="GO:0008955">
    <property type="term" value="F:peptidoglycan glycosyltransferase activity"/>
    <property type="evidence" value="ECO:0007669"/>
    <property type="project" value="UniProtKB-EC"/>
</dbReference>
<dbReference type="Pfam" id="PF03793">
    <property type="entry name" value="PASTA"/>
    <property type="match status" value="1"/>
</dbReference>
<keyword evidence="5" id="KW-0328">Glycosyltransferase</keyword>
<dbReference type="InterPro" id="IPR001264">
    <property type="entry name" value="Glyco_trans_51"/>
</dbReference>
<keyword evidence="15" id="KW-1133">Transmembrane helix</keyword>
<comment type="similarity">
    <text evidence="1">In the C-terminal section; belongs to the transpeptidase family.</text>
</comment>
<evidence type="ECO:0000256" key="8">
    <source>
        <dbReference type="ARBA" id="ARBA00022960"/>
    </source>
</evidence>
<keyword evidence="10" id="KW-0511">Multifunctional enzyme</keyword>
<evidence type="ECO:0000256" key="7">
    <source>
        <dbReference type="ARBA" id="ARBA00022801"/>
    </source>
</evidence>
<evidence type="ECO:0000256" key="14">
    <source>
        <dbReference type="SAM" id="MobiDB-lite"/>
    </source>
</evidence>
<sequence length="870" mass="92990">MPSRTVGQTMRTDGDGCGDHHRTVRDCARVHRRPQAIGMSETSPSSDRALQLTKGGVLILLRTGGLFAGLLVGFLILGWVASMLLAPAGEGLANSVGFGVQVPQEVELAGLDQTSTVYAADGSVIAVLHDEVDRTIVTLDEIPPHVQNAVLAAEDRRFYEHDGFDVEGFGRALLENLRTRDVSQGGSTITQQLAKSEVGDDISLQRKLTEVAFAMALERELTKEEILERYLNQVYFGGGAYGIAAAAEEYFAKTVGELTAGEAATLAGQIRSPGATDPRRFPDIALRRRDATLRAMVQEGWLPPEQLESELNVPLQIAPRIIEQPSDPFIAEAVKQEFYTLEEFGDSRLERNEVLLNGGLNVYTSFDPRLQRIAEEVVLSYFPDPTPTAALSSVDPRTGQIRAIFGGSDFDREQYNFATQGRRQPGSGWKPLVMATALEIGFSPSMTLPGASPTRFETGDEWEDRGVKNFGNASYGPITMRRALVSSVNTAFAQLMLIVGPENVVNLANQLGIDTNAALRDPVTGQVIINPSIALGGLTNGVTTLEMAGAFAAFANAGAWIEPSLIDRVEDQQGNVLYARPTVPTQIFDPVVNEIMVDTMQQVVCCGTAGRANIANLGWRAGGKTGTSQSNADAWFTGYTPVLSTSVWVGHPEGRIAMSGVSSGRQPSQIWHDFMVQALEGVEPIEFPTEPPGGYEREVQEGDVEVPDVRTLQEFDAYRELADVGLSARTTEVDSERPAGQVVWQQPRGGSVVPAGEQITIGISTGSVPPPPPPATPTDQPTAVPEPEPEPPTGPTDNPNPQEPLPGPPDNPQGRPTTDPAPPPPPPPAPPPAPAPPPPEPAPEPEPAPPPEEEEPPPPPDPAVGRPGGG</sequence>
<evidence type="ECO:0000256" key="1">
    <source>
        <dbReference type="ARBA" id="ARBA00007090"/>
    </source>
</evidence>
<keyword evidence="18" id="KW-1185">Reference proteome</keyword>
<dbReference type="PANTHER" id="PTHR32282:SF33">
    <property type="entry name" value="PEPTIDOGLYCAN GLYCOSYLTRANSFERASE"/>
    <property type="match status" value="1"/>
</dbReference>
<evidence type="ECO:0000313" key="17">
    <source>
        <dbReference type="EMBL" id="AXV07260.1"/>
    </source>
</evidence>
<keyword evidence="15" id="KW-0472">Membrane</keyword>
<evidence type="ECO:0000256" key="4">
    <source>
        <dbReference type="ARBA" id="ARBA00022670"/>
    </source>
</evidence>
<evidence type="ECO:0000313" key="18">
    <source>
        <dbReference type="Proteomes" id="UP000264006"/>
    </source>
</evidence>
<organism evidence="17 18">
    <name type="scientific">Euzebya pacifica</name>
    <dbReference type="NCBI Taxonomy" id="1608957"/>
    <lineage>
        <taxon>Bacteria</taxon>
        <taxon>Bacillati</taxon>
        <taxon>Actinomycetota</taxon>
        <taxon>Nitriliruptoria</taxon>
        <taxon>Euzebyales</taxon>
    </lineage>
</organism>
<evidence type="ECO:0000256" key="12">
    <source>
        <dbReference type="ARBA" id="ARBA00034000"/>
    </source>
</evidence>
<comment type="catalytic activity">
    <reaction evidence="12">
        <text>Preferential cleavage: (Ac)2-L-Lys-D-Ala-|-D-Ala. Also transpeptidation of peptidyl-alanyl moieties that are N-acyl substituents of D-alanine.</text>
        <dbReference type="EC" id="3.4.16.4"/>
    </reaction>
</comment>
<dbReference type="PRINTS" id="PR01217">
    <property type="entry name" value="PRICHEXTENSN"/>
</dbReference>
<keyword evidence="8" id="KW-0133">Cell shape</keyword>
<feature type="region of interest" description="Disordered" evidence="14">
    <location>
        <begin position="1"/>
        <end position="20"/>
    </location>
</feature>
<dbReference type="InterPro" id="IPR005543">
    <property type="entry name" value="PASTA_dom"/>
</dbReference>
<dbReference type="SMART" id="SM00740">
    <property type="entry name" value="PASTA"/>
    <property type="match status" value="1"/>
</dbReference>
<dbReference type="Gene3D" id="3.30.10.20">
    <property type="match status" value="1"/>
</dbReference>
<evidence type="ECO:0000256" key="13">
    <source>
        <dbReference type="ARBA" id="ARBA00049902"/>
    </source>
</evidence>
<keyword evidence="11" id="KW-0961">Cell wall biogenesis/degradation</keyword>
<keyword evidence="7" id="KW-0378">Hydrolase</keyword>
<dbReference type="PROSITE" id="PS51178">
    <property type="entry name" value="PASTA"/>
    <property type="match status" value="1"/>
</dbReference>
<feature type="compositionally biased region" description="Pro residues" evidence="14">
    <location>
        <begin position="819"/>
        <end position="850"/>
    </location>
</feature>
<dbReference type="InterPro" id="IPR023346">
    <property type="entry name" value="Lysozyme-like_dom_sf"/>
</dbReference>
<dbReference type="Pfam" id="PF00905">
    <property type="entry name" value="Transpeptidase"/>
    <property type="match status" value="1"/>
</dbReference>
<dbReference type="Gene3D" id="1.10.3810.10">
    <property type="entry name" value="Biosynthetic peptidoglycan transglycosylase-like"/>
    <property type="match status" value="1"/>
</dbReference>
<evidence type="ECO:0000259" key="16">
    <source>
        <dbReference type="PROSITE" id="PS51178"/>
    </source>
</evidence>
<gene>
    <name evidence="17" type="ORF">DVS28_a2580</name>
</gene>
<keyword evidence="9" id="KW-0573">Peptidoglycan synthesis</keyword>
<dbReference type="SUPFAM" id="SSF53955">
    <property type="entry name" value="Lysozyme-like"/>
    <property type="match status" value="1"/>
</dbReference>
<dbReference type="InterPro" id="IPR001460">
    <property type="entry name" value="PCN-bd_Tpept"/>
</dbReference>
<feature type="compositionally biased region" description="Polar residues" evidence="14">
    <location>
        <begin position="1"/>
        <end position="11"/>
    </location>
</feature>
<dbReference type="Pfam" id="PF00912">
    <property type="entry name" value="Transgly"/>
    <property type="match status" value="1"/>
</dbReference>
<keyword evidence="3" id="KW-0121">Carboxypeptidase</keyword>
<dbReference type="GO" id="GO:0008360">
    <property type="term" value="P:regulation of cell shape"/>
    <property type="evidence" value="ECO:0007669"/>
    <property type="project" value="UniProtKB-KW"/>
</dbReference>
<dbReference type="GO" id="GO:0008658">
    <property type="term" value="F:penicillin binding"/>
    <property type="evidence" value="ECO:0007669"/>
    <property type="project" value="InterPro"/>
</dbReference>
<keyword evidence="6" id="KW-0808">Transferase</keyword>
<evidence type="ECO:0000256" key="10">
    <source>
        <dbReference type="ARBA" id="ARBA00023268"/>
    </source>
</evidence>
<dbReference type="AlphaFoldDB" id="A0A346XYG3"/>
<evidence type="ECO:0000256" key="15">
    <source>
        <dbReference type="SAM" id="Phobius"/>
    </source>
</evidence>
<comment type="similarity">
    <text evidence="2">In the N-terminal section; belongs to the glycosyltransferase 51 family.</text>
</comment>
<feature type="region of interest" description="Disordered" evidence="14">
    <location>
        <begin position="761"/>
        <end position="870"/>
    </location>
</feature>
<dbReference type="GO" id="GO:0009002">
    <property type="term" value="F:serine-type D-Ala-D-Ala carboxypeptidase activity"/>
    <property type="evidence" value="ECO:0007669"/>
    <property type="project" value="UniProtKB-EC"/>
</dbReference>
<protein>
    <submittedName>
        <fullName evidence="17">Multimodular transpeptidase-transglycosylase</fullName>
    </submittedName>
</protein>
<dbReference type="EMBL" id="CP031165">
    <property type="protein sequence ID" value="AXV07260.1"/>
    <property type="molecule type" value="Genomic_DNA"/>
</dbReference>
<keyword evidence="15" id="KW-0812">Transmembrane</keyword>
<evidence type="ECO:0000256" key="9">
    <source>
        <dbReference type="ARBA" id="ARBA00022984"/>
    </source>
</evidence>
<comment type="catalytic activity">
    <reaction evidence="13">
        <text>[GlcNAc-(1-&gt;4)-Mur2Ac(oyl-L-Ala-gamma-D-Glu-L-Lys-D-Ala-D-Ala)](n)-di-trans,octa-cis-undecaprenyl diphosphate + beta-D-GlcNAc-(1-&gt;4)-Mur2Ac(oyl-L-Ala-gamma-D-Glu-L-Lys-D-Ala-D-Ala)-di-trans,octa-cis-undecaprenyl diphosphate = [GlcNAc-(1-&gt;4)-Mur2Ac(oyl-L-Ala-gamma-D-Glu-L-Lys-D-Ala-D-Ala)](n+1)-di-trans,octa-cis-undecaprenyl diphosphate + di-trans,octa-cis-undecaprenyl diphosphate + H(+)</text>
        <dbReference type="Rhea" id="RHEA:23708"/>
        <dbReference type="Rhea" id="RHEA-COMP:9602"/>
        <dbReference type="Rhea" id="RHEA-COMP:9603"/>
        <dbReference type="ChEBI" id="CHEBI:15378"/>
        <dbReference type="ChEBI" id="CHEBI:58405"/>
        <dbReference type="ChEBI" id="CHEBI:60033"/>
        <dbReference type="ChEBI" id="CHEBI:78435"/>
        <dbReference type="EC" id="2.4.99.28"/>
    </reaction>
</comment>
<keyword evidence="4" id="KW-0645">Protease</keyword>
<dbReference type="InterPro" id="IPR012338">
    <property type="entry name" value="Beta-lactam/transpept-like"/>
</dbReference>